<dbReference type="EMBL" id="JAINUF010000021">
    <property type="protein sequence ID" value="KAJ8334398.1"/>
    <property type="molecule type" value="Genomic_DNA"/>
</dbReference>
<dbReference type="AlphaFoldDB" id="A0A9Q1E8X3"/>
<evidence type="ECO:0000313" key="1">
    <source>
        <dbReference type="EMBL" id="KAJ8334398.1"/>
    </source>
</evidence>
<sequence length="160" mass="17346">MPNYVIESLHVWVRDTEKIEETHVNIAPEEVDWGANVLSQLNHHSRARASRLVGHFLSFRSALHASGSQLTGIPGQALDYIQETYGFKSCLCNGCMRLWHSASPGLPCQCSTLLAPPPTATLSALDFLTALPSSCISRRLGVGAKEGRHRALPGVEEAGT</sequence>
<proteinExistence type="predicted"/>
<dbReference type="Proteomes" id="UP001152622">
    <property type="component" value="Chromosome 21"/>
</dbReference>
<gene>
    <name evidence="1" type="ORF">SKAU_G00400370</name>
</gene>
<name>A0A9Q1E8X3_SYNKA</name>
<reference evidence="1" key="1">
    <citation type="journal article" date="2023" name="Science">
        <title>Genome structures resolve the early diversification of teleost fishes.</title>
        <authorList>
            <person name="Parey E."/>
            <person name="Louis A."/>
            <person name="Montfort J."/>
            <person name="Bouchez O."/>
            <person name="Roques C."/>
            <person name="Iampietro C."/>
            <person name="Lluch J."/>
            <person name="Castinel A."/>
            <person name="Donnadieu C."/>
            <person name="Desvignes T."/>
            <person name="Floi Bucao C."/>
            <person name="Jouanno E."/>
            <person name="Wen M."/>
            <person name="Mejri S."/>
            <person name="Dirks R."/>
            <person name="Jansen H."/>
            <person name="Henkel C."/>
            <person name="Chen W.J."/>
            <person name="Zahm M."/>
            <person name="Cabau C."/>
            <person name="Klopp C."/>
            <person name="Thompson A.W."/>
            <person name="Robinson-Rechavi M."/>
            <person name="Braasch I."/>
            <person name="Lecointre G."/>
            <person name="Bobe J."/>
            <person name="Postlethwait J.H."/>
            <person name="Berthelot C."/>
            <person name="Roest Crollius H."/>
            <person name="Guiguen Y."/>
        </authorList>
    </citation>
    <scope>NUCLEOTIDE SEQUENCE</scope>
    <source>
        <strain evidence="1">WJC10195</strain>
    </source>
</reference>
<comment type="caution">
    <text evidence="1">The sequence shown here is derived from an EMBL/GenBank/DDBJ whole genome shotgun (WGS) entry which is preliminary data.</text>
</comment>
<organism evidence="1 2">
    <name type="scientific">Synaphobranchus kaupii</name>
    <name type="common">Kaup's arrowtooth eel</name>
    <dbReference type="NCBI Taxonomy" id="118154"/>
    <lineage>
        <taxon>Eukaryota</taxon>
        <taxon>Metazoa</taxon>
        <taxon>Chordata</taxon>
        <taxon>Craniata</taxon>
        <taxon>Vertebrata</taxon>
        <taxon>Euteleostomi</taxon>
        <taxon>Actinopterygii</taxon>
        <taxon>Neopterygii</taxon>
        <taxon>Teleostei</taxon>
        <taxon>Anguilliformes</taxon>
        <taxon>Synaphobranchidae</taxon>
        <taxon>Synaphobranchus</taxon>
    </lineage>
</organism>
<evidence type="ECO:0000313" key="2">
    <source>
        <dbReference type="Proteomes" id="UP001152622"/>
    </source>
</evidence>
<keyword evidence="2" id="KW-1185">Reference proteome</keyword>
<accession>A0A9Q1E8X3</accession>
<protein>
    <submittedName>
        <fullName evidence="1">Uncharacterized protein</fullName>
    </submittedName>
</protein>